<dbReference type="EMBL" id="NGKW01000015">
    <property type="protein sequence ID" value="OTN86666.1"/>
    <property type="molecule type" value="Genomic_DNA"/>
</dbReference>
<evidence type="ECO:0000313" key="2">
    <source>
        <dbReference type="Proteomes" id="UP000194885"/>
    </source>
</evidence>
<comment type="caution">
    <text evidence="1">The sequence shown here is derived from an EMBL/GenBank/DDBJ whole genome shotgun (WGS) entry which is preliminary data.</text>
</comment>
<dbReference type="RefSeq" id="WP_086323942.1">
    <property type="nucleotide sequence ID" value="NZ_NGKW01000015.1"/>
</dbReference>
<name>A0A242B0Z6_ENTFC</name>
<dbReference type="Proteomes" id="UP000194885">
    <property type="component" value="Unassembled WGS sequence"/>
</dbReference>
<evidence type="ECO:0000313" key="1">
    <source>
        <dbReference type="EMBL" id="OTN86666.1"/>
    </source>
</evidence>
<dbReference type="AlphaFoldDB" id="A0A242B0Z6"/>
<sequence>MSEFLTGSEEEKDVPSFPGIERYIKSLLRRKSSVNLLCLHLTFYLPKSGKQYSKENLTDYLYDEF</sequence>
<proteinExistence type="predicted"/>
<protein>
    <submittedName>
        <fullName evidence="1">Uncharacterized protein</fullName>
    </submittedName>
</protein>
<gene>
    <name evidence="1" type="ORF">A5810_002991</name>
</gene>
<organism evidence="1 2">
    <name type="scientific">Enterococcus faecium</name>
    <name type="common">Streptococcus faecium</name>
    <dbReference type="NCBI Taxonomy" id="1352"/>
    <lineage>
        <taxon>Bacteria</taxon>
        <taxon>Bacillati</taxon>
        <taxon>Bacillota</taxon>
        <taxon>Bacilli</taxon>
        <taxon>Lactobacillales</taxon>
        <taxon>Enterococcaceae</taxon>
        <taxon>Enterococcus</taxon>
    </lineage>
</organism>
<reference evidence="1 2" key="1">
    <citation type="submission" date="2017-05" db="EMBL/GenBank/DDBJ databases">
        <title>The Genome Sequence of Enterococcus faecium 7H8_DIV0219.</title>
        <authorList>
            <consortium name="The Broad Institute Genomics Platform"/>
            <consortium name="The Broad Institute Genomic Center for Infectious Diseases"/>
            <person name="Earl A."/>
            <person name="Manson A."/>
            <person name="Schwartman J."/>
            <person name="Gilmore M."/>
            <person name="Abouelleil A."/>
            <person name="Cao P."/>
            <person name="Chapman S."/>
            <person name="Cusick C."/>
            <person name="Shea T."/>
            <person name="Young S."/>
            <person name="Neafsey D."/>
            <person name="Nusbaum C."/>
            <person name="Birren B."/>
        </authorList>
    </citation>
    <scope>NUCLEOTIDE SEQUENCE [LARGE SCALE GENOMIC DNA]</scope>
    <source>
        <strain evidence="1 2">7H8_DIV0219</strain>
    </source>
</reference>
<accession>A0A242B0Z6</accession>